<accession>F0W5W4</accession>
<dbReference type="InterPro" id="IPR003734">
    <property type="entry name" value="DUF155"/>
</dbReference>
<proteinExistence type="inferred from homology"/>
<organism evidence="4">
    <name type="scientific">Albugo laibachii Nc14</name>
    <dbReference type="NCBI Taxonomy" id="890382"/>
    <lineage>
        <taxon>Eukaryota</taxon>
        <taxon>Sar</taxon>
        <taxon>Stramenopiles</taxon>
        <taxon>Oomycota</taxon>
        <taxon>Peronosporomycetes</taxon>
        <taxon>Albuginales</taxon>
        <taxon>Albuginaceae</taxon>
        <taxon>Albugo</taxon>
    </lineage>
</organism>
<dbReference type="EMBL" id="FR824067">
    <property type="protein sequence ID" value="CCA16505.1"/>
    <property type="molecule type" value="Genomic_DNA"/>
</dbReference>
<dbReference type="Pfam" id="PF02582">
    <property type="entry name" value="DUF155"/>
    <property type="match status" value="1"/>
</dbReference>
<dbReference type="GO" id="GO:0005739">
    <property type="term" value="C:mitochondrion"/>
    <property type="evidence" value="ECO:0007669"/>
    <property type="project" value="UniProtKB-ARBA"/>
</dbReference>
<keyword evidence="2" id="KW-0812">Transmembrane</keyword>
<protein>
    <submittedName>
        <fullName evidence="4">Uncharacterized protein AlNc14C22G2279</fullName>
    </submittedName>
</protein>
<name>F0W5W4_9STRA</name>
<evidence type="ECO:0000313" key="4">
    <source>
        <dbReference type="EMBL" id="CCA16505.1"/>
    </source>
</evidence>
<dbReference type="InterPro" id="IPR051624">
    <property type="entry name" value="RMD1/Sad1-interacting"/>
</dbReference>
<dbReference type="AlphaFoldDB" id="F0W5W4"/>
<dbReference type="PANTHER" id="PTHR16255:SF1">
    <property type="entry name" value="REQUIRED FOR MEIOTIC NUCLEAR DIVISION PROTEIN 1 HOMOLOG"/>
    <property type="match status" value="1"/>
</dbReference>
<dbReference type="PANTHER" id="PTHR16255">
    <property type="entry name" value="REQUIRED FOR MEIOTIC NUCLEAR DIVISION PROTEIN 1 HOMOLOG"/>
    <property type="match status" value="1"/>
</dbReference>
<gene>
    <name evidence="4" type="primary">AlNc14C22G2279</name>
    <name evidence="4" type="ORF">ALNC14_026480</name>
</gene>
<reference evidence="4" key="2">
    <citation type="submission" date="2011-02" db="EMBL/GenBank/DDBJ databases">
        <authorList>
            <person name="MacLean D."/>
        </authorList>
    </citation>
    <scope>NUCLEOTIDE SEQUENCE</scope>
</reference>
<evidence type="ECO:0000256" key="2">
    <source>
        <dbReference type="SAM" id="Phobius"/>
    </source>
</evidence>
<dbReference type="HOGENOM" id="CLU_011220_4_1_1"/>
<comment type="similarity">
    <text evidence="1">Belongs to the RMD1/sif2 family.</text>
</comment>
<sequence>MSESTEFAAKRADQEIDYPQIVPSRIANLPRGTHHETRKLHNTELIRRRSKRWTQFRSKNAADVITARDAKPKTKIRRFQVDFDSENLNRIALSDKTSQARVAAYCICELISLFKLQRALQASNQSTLQLHRFIGNDWKSKMYTGVIYMRSSNVLSGRSAAETYQSKAYNASKEQKSAFIFATGSFVFWGFSIEEEEAFVQTIKPFCIGLFKQVQAIDMLFAFSDTSRIEKDSILLCSDSATEKLAISFAMAQSTKLDVFEQRVEDRIQNTKDIPFDLAYKGSIHYSQIEISKLIGQLFIELADVNLHSDILDEPDYFWEDDKHEPLYKNMVQYLEVRARVKILNMRLDILRDLVDVLNQVLTQQHGATLEWIIIWLLAVEIIISVFWEMLVKDLMGFYK</sequence>
<reference evidence="4" key="1">
    <citation type="journal article" date="2011" name="PLoS Biol.">
        <title>Gene gain and loss during evolution of obligate parasitism in the white rust pathogen of Arabidopsis thaliana.</title>
        <authorList>
            <person name="Kemen E."/>
            <person name="Gardiner A."/>
            <person name="Schultz-Larsen T."/>
            <person name="Kemen A.C."/>
            <person name="Balmuth A.L."/>
            <person name="Robert-Seilaniantz A."/>
            <person name="Bailey K."/>
            <person name="Holub E."/>
            <person name="Studholme D.J."/>
            <person name="Maclean D."/>
            <person name="Jones J.D."/>
        </authorList>
    </citation>
    <scope>NUCLEOTIDE SEQUENCE</scope>
</reference>
<feature type="domain" description="DUF155" evidence="3">
    <location>
        <begin position="179"/>
        <end position="345"/>
    </location>
</feature>
<feature type="transmembrane region" description="Helical" evidence="2">
    <location>
        <begin position="372"/>
        <end position="392"/>
    </location>
</feature>
<keyword evidence="2" id="KW-1133">Transmembrane helix</keyword>
<keyword evidence="2" id="KW-0472">Membrane</keyword>
<evidence type="ECO:0000259" key="3">
    <source>
        <dbReference type="Pfam" id="PF02582"/>
    </source>
</evidence>
<evidence type="ECO:0000256" key="1">
    <source>
        <dbReference type="ARBA" id="ARBA00008306"/>
    </source>
</evidence>